<protein>
    <submittedName>
        <fullName evidence="1">Uncharacterized protein</fullName>
    </submittedName>
</protein>
<reference evidence="1 2" key="1">
    <citation type="journal article" date="2015" name="Genome Announc.">
        <title>Draft Genome Sequences of Marine Isolates of Thalassomonas viridans and Thalassomonas actiniarum.</title>
        <authorList>
            <person name="Olonade I."/>
            <person name="van Zyl L.J."/>
            <person name="Trindade M."/>
        </authorList>
    </citation>
    <scope>NUCLEOTIDE SEQUENCE [LARGE SCALE GENOMIC DNA]</scope>
    <source>
        <strain evidence="1 2">A5K-106</strain>
    </source>
</reference>
<evidence type="ECO:0000313" key="2">
    <source>
        <dbReference type="Proteomes" id="UP000032568"/>
    </source>
</evidence>
<sequence length="86" mass="9290">MSWAKMPDDGDPPSISSFYYNGGSLVVGEQVTVRWFSHGADECRLIAGGNVMSVPVSGSKTITVTSSNMTFKLDCMNLYGHAVRII</sequence>
<accession>A0AAF0C5D5</accession>
<dbReference type="Proteomes" id="UP000032568">
    <property type="component" value="Chromosome"/>
</dbReference>
<dbReference type="RefSeq" id="WP_152646851.1">
    <property type="nucleotide sequence ID" value="NZ_CP059735.1"/>
</dbReference>
<reference evidence="1 2" key="2">
    <citation type="journal article" date="2022" name="Mar. Drugs">
        <title>Bioassay-Guided Fractionation Leads to the Detection of Cholic Acid Generated by the Rare Thalassomonas sp.</title>
        <authorList>
            <person name="Pheiffer F."/>
            <person name="Schneider Y.K."/>
            <person name="Hansen E.H."/>
            <person name="Andersen J.H."/>
            <person name="Isaksson J."/>
            <person name="Busche T."/>
            <person name="R C."/>
            <person name="Kalinowski J."/>
            <person name="Zyl L.V."/>
            <person name="Trindade M."/>
        </authorList>
    </citation>
    <scope>NUCLEOTIDE SEQUENCE [LARGE SCALE GENOMIC DNA]</scope>
    <source>
        <strain evidence="1 2">A5K-106</strain>
    </source>
</reference>
<dbReference type="KEGG" id="tact:SG35_010110"/>
<gene>
    <name evidence="1" type="ORF">SG35_010110</name>
</gene>
<dbReference type="EMBL" id="CP059735">
    <property type="protein sequence ID" value="WDE00944.1"/>
    <property type="molecule type" value="Genomic_DNA"/>
</dbReference>
<name>A0AAF0C5D5_9GAMM</name>
<organism evidence="1 2">
    <name type="scientific">Thalassomonas actiniarum</name>
    <dbReference type="NCBI Taxonomy" id="485447"/>
    <lineage>
        <taxon>Bacteria</taxon>
        <taxon>Pseudomonadati</taxon>
        <taxon>Pseudomonadota</taxon>
        <taxon>Gammaproteobacteria</taxon>
        <taxon>Alteromonadales</taxon>
        <taxon>Colwelliaceae</taxon>
        <taxon>Thalassomonas</taxon>
    </lineage>
</organism>
<dbReference type="AlphaFoldDB" id="A0AAF0C5D5"/>
<keyword evidence="2" id="KW-1185">Reference proteome</keyword>
<evidence type="ECO:0000313" key="1">
    <source>
        <dbReference type="EMBL" id="WDE00944.1"/>
    </source>
</evidence>
<proteinExistence type="predicted"/>